<dbReference type="Proteomes" id="UP000682308">
    <property type="component" value="Unassembled WGS sequence"/>
</dbReference>
<protein>
    <submittedName>
        <fullName evidence="3">Integrase core domain-containing protein</fullName>
    </submittedName>
</protein>
<comment type="caution">
    <text evidence="3">The sequence shown here is derived from an EMBL/GenBank/DDBJ whole genome shotgun (WGS) entry which is preliminary data.</text>
</comment>
<feature type="region of interest" description="Disordered" evidence="1">
    <location>
        <begin position="91"/>
        <end position="110"/>
    </location>
</feature>
<accession>A0A941FK83</accession>
<proteinExistence type="predicted"/>
<dbReference type="AlphaFoldDB" id="A0A941FK83"/>
<dbReference type="InterPro" id="IPR012337">
    <property type="entry name" value="RNaseH-like_sf"/>
</dbReference>
<dbReference type="PANTHER" id="PTHR46889">
    <property type="entry name" value="TRANSPOSASE INSF FOR INSERTION SEQUENCE IS3B-RELATED"/>
    <property type="match status" value="1"/>
</dbReference>
<evidence type="ECO:0000313" key="4">
    <source>
        <dbReference type="Proteomes" id="UP000682308"/>
    </source>
</evidence>
<evidence type="ECO:0000313" key="3">
    <source>
        <dbReference type="EMBL" id="MBR8641722.1"/>
    </source>
</evidence>
<reference evidence="3 4" key="1">
    <citation type="submission" date="2021-04" db="EMBL/GenBank/DDBJ databases">
        <title>Characterization of the biosynthetic gene cluster of new lipopeptides with antitumor activity in the genome of the marine Streptomyces PHM034.</title>
        <authorList>
            <person name="Ceniceros A."/>
            <person name="Canedo L."/>
            <person name="Mendez C."/>
            <person name="Olano C."/>
            <person name="Schleissner C."/>
            <person name="Cuevas C."/>
            <person name="De La Calle F."/>
            <person name="Salas J.A."/>
        </authorList>
    </citation>
    <scope>NUCLEOTIDE SEQUENCE [LARGE SCALE GENOMIC DNA]</scope>
    <source>
        <strain evidence="3 4">PHM034</strain>
    </source>
</reference>
<organism evidence="3 4">
    <name type="scientific">Streptomyces tuirus</name>
    <dbReference type="NCBI Taxonomy" id="68278"/>
    <lineage>
        <taxon>Bacteria</taxon>
        <taxon>Bacillati</taxon>
        <taxon>Actinomycetota</taxon>
        <taxon>Actinomycetes</taxon>
        <taxon>Kitasatosporales</taxon>
        <taxon>Streptomycetaceae</taxon>
        <taxon>Streptomyces</taxon>
    </lineage>
</organism>
<name>A0A941FK83_9ACTN</name>
<dbReference type="SUPFAM" id="SSF53098">
    <property type="entry name" value="Ribonuclease H-like"/>
    <property type="match status" value="1"/>
</dbReference>
<keyword evidence="4" id="KW-1185">Reference proteome</keyword>
<dbReference type="GO" id="GO:0015074">
    <property type="term" value="P:DNA integration"/>
    <property type="evidence" value="ECO:0007669"/>
    <property type="project" value="InterPro"/>
</dbReference>
<evidence type="ECO:0000256" key="1">
    <source>
        <dbReference type="SAM" id="MobiDB-lite"/>
    </source>
</evidence>
<sequence>MQPPVELAQYTSFAFTAHLLDAGIDASIGTVGDALDNALMESQIGLYKTELIKPRKPWHGLAAVELATAEWVDWFNNQRLHTAIGDIPPHEHETNYYAQHQPQPAAGVNA</sequence>
<gene>
    <name evidence="3" type="ORF">KEF29_26320</name>
</gene>
<evidence type="ECO:0000259" key="2">
    <source>
        <dbReference type="Pfam" id="PF13683"/>
    </source>
</evidence>
<dbReference type="InterPro" id="IPR050900">
    <property type="entry name" value="Transposase_IS3/IS150/IS904"/>
</dbReference>
<feature type="domain" description="Integrase catalytic" evidence="2">
    <location>
        <begin position="23"/>
        <end position="89"/>
    </location>
</feature>
<dbReference type="EMBL" id="JAGTPG010000002">
    <property type="protein sequence ID" value="MBR8641722.1"/>
    <property type="molecule type" value="Genomic_DNA"/>
</dbReference>
<dbReference type="InterPro" id="IPR001584">
    <property type="entry name" value="Integrase_cat-core"/>
</dbReference>
<dbReference type="PANTHER" id="PTHR46889:SF4">
    <property type="entry name" value="TRANSPOSASE INSO FOR INSERTION SEQUENCE ELEMENT IS911B-RELATED"/>
    <property type="match status" value="1"/>
</dbReference>
<dbReference type="Pfam" id="PF13683">
    <property type="entry name" value="rve_3"/>
    <property type="match status" value="1"/>
</dbReference>